<evidence type="ECO:0000256" key="5">
    <source>
        <dbReference type="ARBA" id="ARBA00023136"/>
    </source>
</evidence>
<evidence type="ECO:0000313" key="8">
    <source>
        <dbReference type="EMBL" id="CAD2216271.1"/>
    </source>
</evidence>
<comment type="subcellular location">
    <subcellularLocation>
        <location evidence="1">Cell membrane</location>
        <topology evidence="1">Multi-pass membrane protein</topology>
    </subcellularLocation>
</comment>
<keyword evidence="4 6" id="KW-1133">Transmembrane helix</keyword>
<evidence type="ECO:0000259" key="7">
    <source>
        <dbReference type="Pfam" id="PF13515"/>
    </source>
</evidence>
<dbReference type="InterPro" id="IPR049453">
    <property type="entry name" value="Memb_transporter_dom"/>
</dbReference>
<accession>A0A7G2CB19</accession>
<dbReference type="AlphaFoldDB" id="A0A7G2CB19"/>
<dbReference type="GO" id="GO:0005886">
    <property type="term" value="C:plasma membrane"/>
    <property type="evidence" value="ECO:0007669"/>
    <property type="project" value="UniProtKB-SubCell"/>
</dbReference>
<evidence type="ECO:0000256" key="4">
    <source>
        <dbReference type="ARBA" id="ARBA00022989"/>
    </source>
</evidence>
<keyword evidence="2" id="KW-1003">Cell membrane</keyword>
<feature type="domain" description="Integral membrane bound transporter" evidence="7">
    <location>
        <begin position="131"/>
        <end position="253"/>
    </location>
</feature>
<dbReference type="EMBL" id="LR877150">
    <property type="protein sequence ID" value="CAD2216271.1"/>
    <property type="molecule type" value="Genomic_DNA"/>
</dbReference>
<evidence type="ECO:0000256" key="3">
    <source>
        <dbReference type="ARBA" id="ARBA00022692"/>
    </source>
</evidence>
<evidence type="ECO:0000313" key="9">
    <source>
        <dbReference type="Proteomes" id="UP000515908"/>
    </source>
</evidence>
<evidence type="ECO:0000256" key="2">
    <source>
        <dbReference type="ARBA" id="ARBA00022475"/>
    </source>
</evidence>
<feature type="transmembrane region" description="Helical" evidence="6">
    <location>
        <begin position="244"/>
        <end position="267"/>
    </location>
</feature>
<sequence>MAPNDVLNNIKFDAMCERAQVLSDLVDKKRAEIFFVQKLTKDETNYFLRVFAFCMGLVNIANKLRDFEQQCVNFDKSKYPSIWKRAFDFFFYEMWVDFWGELPKRMTWATNRDVRMWKDGIRYTLGFAVACAFTLNYDKENVYFFGMAILVRLAQQTASETIFIGVQRICGLAIGASLAVITQGKTHNLAEKTLLTMTWEFIAMSLANHPQFGQMAQYVAVITITGQALAITPSVLLTRITDNVFAFISYFLICVIIFPVDPIRMLWNTRTKLFIMTNQITQNMVTLISAPVTTSGESVKFLTKKNAADLKSMLGMLAVYEDWMTKSVGEPTIRGGVYPARAVSKVLTTLTEILALHEALHHSVEILHRPRTTAVQVMVRDVMELIRPFVLDVGKLYHSYLQELIDSTEFPVHWTMENSVRILWKAHIACRMLRHMTGNIQRNFYAAIQQVSGNERKNLNFYLNSSVIESALASGTLPPELLNPENEEMLERLFAMSFHMNDESVLLREDLHAFNIIVTVFQLELKMLEDLILPMIEIHEFEKSRVT</sequence>
<dbReference type="OrthoDB" id="260652at2759"/>
<feature type="transmembrane region" description="Helical" evidence="6">
    <location>
        <begin position="218"/>
        <end position="238"/>
    </location>
</feature>
<evidence type="ECO:0000256" key="1">
    <source>
        <dbReference type="ARBA" id="ARBA00004651"/>
    </source>
</evidence>
<dbReference type="Proteomes" id="UP000515908">
    <property type="component" value="Chromosome 06"/>
</dbReference>
<dbReference type="PANTHER" id="PTHR30509:SF38">
    <property type="entry name" value="FUSARIC ACID RESISTANCE PROTEIN-LIKE"/>
    <property type="match status" value="1"/>
</dbReference>
<keyword evidence="5 6" id="KW-0472">Membrane</keyword>
<dbReference type="Pfam" id="PF13515">
    <property type="entry name" value="FUSC_2"/>
    <property type="match status" value="1"/>
</dbReference>
<gene>
    <name evidence="8" type="ORF">ADEAN_000373200</name>
</gene>
<keyword evidence="3 6" id="KW-0812">Transmembrane</keyword>
<name>A0A7G2CB19_9TRYP</name>
<dbReference type="PANTHER" id="PTHR30509">
    <property type="entry name" value="P-HYDROXYBENZOIC ACID EFFLUX PUMP SUBUNIT-RELATED"/>
    <property type="match status" value="1"/>
</dbReference>
<organism evidence="8 9">
    <name type="scientific">Angomonas deanei</name>
    <dbReference type="NCBI Taxonomy" id="59799"/>
    <lineage>
        <taxon>Eukaryota</taxon>
        <taxon>Discoba</taxon>
        <taxon>Euglenozoa</taxon>
        <taxon>Kinetoplastea</taxon>
        <taxon>Metakinetoplastina</taxon>
        <taxon>Trypanosomatida</taxon>
        <taxon>Trypanosomatidae</taxon>
        <taxon>Strigomonadinae</taxon>
        <taxon>Angomonas</taxon>
    </lineage>
</organism>
<proteinExistence type="predicted"/>
<reference evidence="8 9" key="1">
    <citation type="submission" date="2020-08" db="EMBL/GenBank/DDBJ databases">
        <authorList>
            <person name="Newling K."/>
            <person name="Davey J."/>
            <person name="Forrester S."/>
        </authorList>
    </citation>
    <scope>NUCLEOTIDE SEQUENCE [LARGE SCALE GENOMIC DNA]</scope>
    <source>
        <strain evidence="9">Crithidia deanei Carvalho (ATCC PRA-265)</strain>
    </source>
</reference>
<feature type="transmembrane region" description="Helical" evidence="6">
    <location>
        <begin position="120"/>
        <end position="137"/>
    </location>
</feature>
<protein>
    <recommendedName>
        <fullName evidence="7">Integral membrane bound transporter domain-containing protein</fullName>
    </recommendedName>
</protein>
<keyword evidence="9" id="KW-1185">Reference proteome</keyword>
<evidence type="ECO:0000256" key="6">
    <source>
        <dbReference type="SAM" id="Phobius"/>
    </source>
</evidence>
<dbReference type="VEuPathDB" id="TriTrypDB:ADEAN_000373200"/>